<name>A0A7W5B7G0_9BURK</name>
<organism evidence="2 3">
    <name type="scientific">Pseudoduganella violacea</name>
    <dbReference type="NCBI Taxonomy" id="1715466"/>
    <lineage>
        <taxon>Bacteria</taxon>
        <taxon>Pseudomonadati</taxon>
        <taxon>Pseudomonadota</taxon>
        <taxon>Betaproteobacteria</taxon>
        <taxon>Burkholderiales</taxon>
        <taxon>Oxalobacteraceae</taxon>
        <taxon>Telluria group</taxon>
        <taxon>Pseudoduganella</taxon>
    </lineage>
</organism>
<gene>
    <name evidence="2" type="ORF">FHS03_000839</name>
</gene>
<dbReference type="AlphaFoldDB" id="A0A7W5B7G0"/>
<keyword evidence="3" id="KW-1185">Reference proteome</keyword>
<accession>A0A7W5B7G0</accession>
<keyword evidence="1" id="KW-0732">Signal</keyword>
<dbReference type="Proteomes" id="UP000541535">
    <property type="component" value="Unassembled WGS sequence"/>
</dbReference>
<dbReference type="RefSeq" id="WP_183439759.1">
    <property type="nucleotide sequence ID" value="NZ_JACHXD010000002.1"/>
</dbReference>
<protein>
    <submittedName>
        <fullName evidence="2">Uncharacterized protein</fullName>
    </submittedName>
</protein>
<reference evidence="2 3" key="1">
    <citation type="submission" date="2020-08" db="EMBL/GenBank/DDBJ databases">
        <title>Genomic Encyclopedia of Type Strains, Phase III (KMG-III): the genomes of soil and plant-associated and newly described type strains.</title>
        <authorList>
            <person name="Whitman W."/>
        </authorList>
    </citation>
    <scope>NUCLEOTIDE SEQUENCE [LARGE SCALE GENOMIC DNA]</scope>
    <source>
        <strain evidence="2 3">CECT 8897</strain>
    </source>
</reference>
<dbReference type="EMBL" id="JACHXD010000002">
    <property type="protein sequence ID" value="MBB3117813.1"/>
    <property type="molecule type" value="Genomic_DNA"/>
</dbReference>
<sequence length="159" mass="15234">MSIAANVIRATLGAVLVLGAGSAMAQMSRNVTASEKISIGTMSIIAAPVASVAGSAQGSEGASVGVAAVGVGSAYVVSGIAQGVGDTVEIILSAVGSAGKLSVKVTGKTLGAIGVSVGTSVQVLSETTGTVLVASGKVLAFIPNEIGQALLNQSRLPAN</sequence>
<feature type="chain" id="PRO_5030877115" evidence="1">
    <location>
        <begin position="26"/>
        <end position="159"/>
    </location>
</feature>
<feature type="signal peptide" evidence="1">
    <location>
        <begin position="1"/>
        <end position="25"/>
    </location>
</feature>
<comment type="caution">
    <text evidence="2">The sequence shown here is derived from an EMBL/GenBank/DDBJ whole genome shotgun (WGS) entry which is preliminary data.</text>
</comment>
<proteinExistence type="predicted"/>
<evidence type="ECO:0000256" key="1">
    <source>
        <dbReference type="SAM" id="SignalP"/>
    </source>
</evidence>
<evidence type="ECO:0000313" key="2">
    <source>
        <dbReference type="EMBL" id="MBB3117813.1"/>
    </source>
</evidence>
<evidence type="ECO:0000313" key="3">
    <source>
        <dbReference type="Proteomes" id="UP000541535"/>
    </source>
</evidence>